<feature type="transmembrane region" description="Helical" evidence="1">
    <location>
        <begin position="85"/>
        <end position="104"/>
    </location>
</feature>
<comment type="caution">
    <text evidence="2">The sequence shown here is derived from an EMBL/GenBank/DDBJ whole genome shotgun (WGS) entry which is preliminary data.</text>
</comment>
<dbReference type="Proteomes" id="UP000322791">
    <property type="component" value="Unassembled WGS sequence"/>
</dbReference>
<keyword evidence="1" id="KW-1133">Transmembrane helix</keyword>
<dbReference type="InterPro" id="IPR008523">
    <property type="entry name" value="DUF805"/>
</dbReference>
<accession>A0A5D6V0K2</accession>
<dbReference type="RefSeq" id="WP_149071117.1">
    <property type="nucleotide sequence ID" value="NZ_VTHL01000010.1"/>
</dbReference>
<dbReference type="GO" id="GO:0005886">
    <property type="term" value="C:plasma membrane"/>
    <property type="evidence" value="ECO:0007669"/>
    <property type="project" value="TreeGrafter"/>
</dbReference>
<proteinExistence type="predicted"/>
<gene>
    <name evidence="2" type="ORF">FY528_11300</name>
</gene>
<feature type="transmembrane region" description="Helical" evidence="1">
    <location>
        <begin position="56"/>
        <end position="73"/>
    </location>
</feature>
<dbReference type="Pfam" id="PF05656">
    <property type="entry name" value="DUF805"/>
    <property type="match status" value="1"/>
</dbReference>
<reference evidence="2 3" key="1">
    <citation type="submission" date="2019-08" db="EMBL/GenBank/DDBJ databases">
        <authorList>
            <person name="Seo M.-J."/>
        </authorList>
    </citation>
    <scope>NUCLEOTIDE SEQUENCE [LARGE SCALE GENOMIC DNA]</scope>
    <source>
        <strain evidence="2 3">KIGAM108</strain>
    </source>
</reference>
<sequence length="127" mass="14043">MQYFLLGLKNFAKFSGRSRRKEYWMFVLFQLIFAIAAMLLDNLLGTTMGGVGGPGYIYMAYSFAMILPGLALAVRRMHDVNKSGLFLLVGLVPIIGGIWILILACTEGTRGPNQYGEDPKGQEVPAY</sequence>
<name>A0A5D6V0K2_9BACT</name>
<evidence type="ECO:0000313" key="2">
    <source>
        <dbReference type="EMBL" id="TYZ09323.1"/>
    </source>
</evidence>
<organism evidence="2 3">
    <name type="scientific">Hymenobacter lutimineralis</name>
    <dbReference type="NCBI Taxonomy" id="2606448"/>
    <lineage>
        <taxon>Bacteria</taxon>
        <taxon>Pseudomonadati</taxon>
        <taxon>Bacteroidota</taxon>
        <taxon>Cytophagia</taxon>
        <taxon>Cytophagales</taxon>
        <taxon>Hymenobacteraceae</taxon>
        <taxon>Hymenobacter</taxon>
    </lineage>
</organism>
<evidence type="ECO:0000256" key="1">
    <source>
        <dbReference type="SAM" id="Phobius"/>
    </source>
</evidence>
<dbReference type="AlphaFoldDB" id="A0A5D6V0K2"/>
<protein>
    <submittedName>
        <fullName evidence="2">DUF805 domain-containing protein</fullName>
    </submittedName>
</protein>
<keyword evidence="3" id="KW-1185">Reference proteome</keyword>
<keyword evidence="1" id="KW-0472">Membrane</keyword>
<keyword evidence="1" id="KW-0812">Transmembrane</keyword>
<evidence type="ECO:0000313" key="3">
    <source>
        <dbReference type="Proteomes" id="UP000322791"/>
    </source>
</evidence>
<feature type="transmembrane region" description="Helical" evidence="1">
    <location>
        <begin position="23"/>
        <end position="44"/>
    </location>
</feature>
<dbReference type="EMBL" id="VTHL01000010">
    <property type="protein sequence ID" value="TYZ09323.1"/>
    <property type="molecule type" value="Genomic_DNA"/>
</dbReference>
<dbReference type="PANTHER" id="PTHR34980:SF2">
    <property type="entry name" value="INNER MEMBRANE PROTEIN YHAH-RELATED"/>
    <property type="match status" value="1"/>
</dbReference>
<dbReference type="PANTHER" id="PTHR34980">
    <property type="entry name" value="INNER MEMBRANE PROTEIN-RELATED-RELATED"/>
    <property type="match status" value="1"/>
</dbReference>